<keyword evidence="1" id="KW-0472">Membrane</keyword>
<keyword evidence="1" id="KW-1133">Transmembrane helix</keyword>
<organism evidence="2 3">
    <name type="scientific">Rosa chinensis</name>
    <name type="common">China rose</name>
    <dbReference type="NCBI Taxonomy" id="74649"/>
    <lineage>
        <taxon>Eukaryota</taxon>
        <taxon>Viridiplantae</taxon>
        <taxon>Streptophyta</taxon>
        <taxon>Embryophyta</taxon>
        <taxon>Tracheophyta</taxon>
        <taxon>Spermatophyta</taxon>
        <taxon>Magnoliopsida</taxon>
        <taxon>eudicotyledons</taxon>
        <taxon>Gunneridae</taxon>
        <taxon>Pentapetalae</taxon>
        <taxon>rosids</taxon>
        <taxon>fabids</taxon>
        <taxon>Rosales</taxon>
        <taxon>Rosaceae</taxon>
        <taxon>Rosoideae</taxon>
        <taxon>Rosoideae incertae sedis</taxon>
        <taxon>Rosa</taxon>
    </lineage>
</organism>
<keyword evidence="3" id="KW-1185">Reference proteome</keyword>
<dbReference type="AlphaFoldDB" id="A0A2P6RU76"/>
<gene>
    <name evidence="2" type="ORF">RchiOBHm_Chr2g0127971</name>
</gene>
<evidence type="ECO:0000313" key="2">
    <source>
        <dbReference type="EMBL" id="PRQ49979.1"/>
    </source>
</evidence>
<keyword evidence="1" id="KW-0812">Transmembrane</keyword>
<evidence type="ECO:0000313" key="3">
    <source>
        <dbReference type="Proteomes" id="UP000238479"/>
    </source>
</evidence>
<dbReference type="Gramene" id="PRQ49979">
    <property type="protein sequence ID" value="PRQ49979"/>
    <property type="gene ID" value="RchiOBHm_Chr2g0127971"/>
</dbReference>
<sequence>MHFTKLHPKVDPELANSSVMNRCSSSNFVMFSIHPGAFSLNCSSIQLMILAFFYPSVICKEPLNKRMISRLLRIIYWVWHRES</sequence>
<evidence type="ECO:0000256" key="1">
    <source>
        <dbReference type="SAM" id="Phobius"/>
    </source>
</evidence>
<comment type="caution">
    <text evidence="2">The sequence shown here is derived from an EMBL/GenBank/DDBJ whole genome shotgun (WGS) entry which is preliminary data.</text>
</comment>
<feature type="transmembrane region" description="Helical" evidence="1">
    <location>
        <begin position="37"/>
        <end position="57"/>
    </location>
</feature>
<name>A0A2P6RU76_ROSCH</name>
<reference evidence="2 3" key="1">
    <citation type="journal article" date="2018" name="Nat. Genet.">
        <title>The Rosa genome provides new insights in the design of modern roses.</title>
        <authorList>
            <person name="Bendahmane M."/>
        </authorList>
    </citation>
    <scope>NUCLEOTIDE SEQUENCE [LARGE SCALE GENOMIC DNA]</scope>
    <source>
        <strain evidence="3">cv. Old Blush</strain>
    </source>
</reference>
<dbReference type="EMBL" id="PDCK01000040">
    <property type="protein sequence ID" value="PRQ49979.1"/>
    <property type="molecule type" value="Genomic_DNA"/>
</dbReference>
<proteinExistence type="predicted"/>
<accession>A0A2P6RU76</accession>
<dbReference type="Proteomes" id="UP000238479">
    <property type="component" value="Chromosome 2"/>
</dbReference>
<protein>
    <submittedName>
        <fullName evidence="2">Uncharacterized protein</fullName>
    </submittedName>
</protein>